<name>A0A255FYQ8_9ACTN</name>
<keyword evidence="2" id="KW-1185">Reference proteome</keyword>
<protein>
    <submittedName>
        <fullName evidence="1">Uncharacterized protein</fullName>
    </submittedName>
</protein>
<evidence type="ECO:0000313" key="2">
    <source>
        <dbReference type="Proteomes" id="UP000215896"/>
    </source>
</evidence>
<dbReference type="OrthoDB" id="7067893at2"/>
<accession>A0A255FYQ8</accession>
<gene>
    <name evidence="1" type="ORF">CGZ94_20235</name>
</gene>
<evidence type="ECO:0000313" key="1">
    <source>
        <dbReference type="EMBL" id="OYO08827.1"/>
    </source>
</evidence>
<organism evidence="1 2">
    <name type="scientific">Enemella evansiae</name>
    <dbReference type="NCBI Taxonomy" id="2016499"/>
    <lineage>
        <taxon>Bacteria</taxon>
        <taxon>Bacillati</taxon>
        <taxon>Actinomycetota</taxon>
        <taxon>Actinomycetes</taxon>
        <taxon>Propionibacteriales</taxon>
        <taxon>Propionibacteriaceae</taxon>
        <taxon>Enemella</taxon>
    </lineage>
</organism>
<comment type="caution">
    <text evidence="1">The sequence shown here is derived from an EMBL/GenBank/DDBJ whole genome shotgun (WGS) entry which is preliminary data.</text>
</comment>
<dbReference type="EMBL" id="NMVO01000018">
    <property type="protein sequence ID" value="OYO08827.1"/>
    <property type="molecule type" value="Genomic_DNA"/>
</dbReference>
<proteinExistence type="predicted"/>
<sequence>MSNSLDVAQVVGDYLADPANDSPLARAQLLDLVTRQVYDHVKRTQFTGLGIDGRDGGERMSLAPLVDATVAHLDHITEQRLH</sequence>
<reference evidence="1 2" key="1">
    <citation type="submission" date="2017-07" db="EMBL/GenBank/DDBJ databases">
        <title>Draft whole genome sequences of clinical Proprionibacteriaceae strains.</title>
        <authorList>
            <person name="Bernier A.-M."/>
            <person name="Bernard K."/>
            <person name="Domingo M.-C."/>
        </authorList>
    </citation>
    <scope>NUCLEOTIDE SEQUENCE [LARGE SCALE GENOMIC DNA]</scope>
    <source>
        <strain evidence="1 2">NML 030167</strain>
    </source>
</reference>
<dbReference type="Proteomes" id="UP000215896">
    <property type="component" value="Unassembled WGS sequence"/>
</dbReference>
<dbReference type="AlphaFoldDB" id="A0A255FYQ8"/>
<dbReference type="RefSeq" id="WP_094407069.1">
    <property type="nucleotide sequence ID" value="NZ_NMVO01000018.1"/>
</dbReference>